<dbReference type="OrthoDB" id="8912189at2"/>
<dbReference type="EMBL" id="SNXS01000002">
    <property type="protein sequence ID" value="TDP73262.1"/>
    <property type="molecule type" value="Genomic_DNA"/>
</dbReference>
<dbReference type="AlphaFoldDB" id="A0A4R6QRN2"/>
<name>A0A4R6QRN2_9BURK</name>
<dbReference type="Proteomes" id="UP000295361">
    <property type="component" value="Unassembled WGS sequence"/>
</dbReference>
<sequence length="67" mass="7386">MAVFTAPRPVIAKGKTYSKPRNPLVAPSLFRRAGSHGSPVQGQRQQTKQLLRFELKQLAKSIDDNGP</sequence>
<accession>A0A4R6QRN2</accession>
<dbReference type="InParanoid" id="A0A4R6QRN2"/>
<evidence type="ECO:0000313" key="2">
    <source>
        <dbReference type="Proteomes" id="UP000295361"/>
    </source>
</evidence>
<reference evidence="1 2" key="1">
    <citation type="submission" date="2019-03" db="EMBL/GenBank/DDBJ databases">
        <title>Genomic Encyclopedia of Type Strains, Phase IV (KMG-IV): sequencing the most valuable type-strain genomes for metagenomic binning, comparative biology and taxonomic classification.</title>
        <authorList>
            <person name="Goeker M."/>
        </authorList>
    </citation>
    <scope>NUCLEOTIDE SEQUENCE [LARGE SCALE GENOMIC DNA]</scope>
    <source>
        <strain evidence="1 2">DSM 16998</strain>
    </source>
</reference>
<organism evidence="1 2">
    <name type="scientific">Roseateles toxinivorans</name>
    <dbReference type="NCBI Taxonomy" id="270368"/>
    <lineage>
        <taxon>Bacteria</taxon>
        <taxon>Pseudomonadati</taxon>
        <taxon>Pseudomonadota</taxon>
        <taxon>Betaproteobacteria</taxon>
        <taxon>Burkholderiales</taxon>
        <taxon>Sphaerotilaceae</taxon>
        <taxon>Roseateles</taxon>
    </lineage>
</organism>
<protein>
    <submittedName>
        <fullName evidence="1">Uncharacterized protein</fullName>
    </submittedName>
</protein>
<gene>
    <name evidence="1" type="ORF">DES47_1021022</name>
</gene>
<keyword evidence="2" id="KW-1185">Reference proteome</keyword>
<evidence type="ECO:0000313" key="1">
    <source>
        <dbReference type="EMBL" id="TDP73262.1"/>
    </source>
</evidence>
<comment type="caution">
    <text evidence="1">The sequence shown here is derived from an EMBL/GenBank/DDBJ whole genome shotgun (WGS) entry which is preliminary data.</text>
</comment>
<dbReference type="RefSeq" id="WP_133700657.1">
    <property type="nucleotide sequence ID" value="NZ_SNXS01000002.1"/>
</dbReference>
<proteinExistence type="predicted"/>